<dbReference type="InterPro" id="IPR050360">
    <property type="entry name" value="MFS_Sugar_Transporters"/>
</dbReference>
<feature type="transmembrane region" description="Helical" evidence="8">
    <location>
        <begin position="91"/>
        <end position="110"/>
    </location>
</feature>
<sequence>MSPIQGRQRINAYNVFILLFVGLGSVTYGYTASIIGTTLGQPSFIEYFELDHRRKNSTDLIATTNGLFQAGGVIGTLLLPNISDRYGRKWGIAIAAILAIISGAVLAGSTHIAEFIFFRFIAGAAAFMALAAIPIWMNEVVPVKMRAGLVDIHAVFLVLGYTVQGWVGFGFYFWTSGQNSWRPPLALQCAWPLLLLAGLYWIPESPRWLIMKDRVDEARTILNRLHSDPSDPNNDYASTEFYQIQKQIIIDRTLGSSWVTMFRKPSYRKRAFLAIGTTFFIQCSGVLVINNYGPTLYKTLGFSPVKQLLYPAAWLTLGLATNAMAIPLVDRFPRNKYIATGILTCMVCLVIEAALVANFVPSENSAALQAAVAMFFLFQLPYSFCLDGTQFAYLGELFPTHLRAKGVSLGVAVISLTNIVWLQAAPVAFINIGWKFYLVFIIPSAIGGVAMWFWFPDTNGLPLEEIAAIFGDEEEVAVYQAEINIQDGRITDLHTQLKGKDEVRTEDIGAGDATQKV</sequence>
<dbReference type="PANTHER" id="PTHR48022">
    <property type="entry name" value="PLASTIDIC GLUCOSE TRANSPORTER 4"/>
    <property type="match status" value="1"/>
</dbReference>
<dbReference type="InterPro" id="IPR020846">
    <property type="entry name" value="MFS_dom"/>
</dbReference>
<protein>
    <submittedName>
        <fullName evidence="10">MFS transporter</fullName>
    </submittedName>
</protein>
<feature type="transmembrane region" description="Helical" evidence="8">
    <location>
        <begin position="12"/>
        <end position="40"/>
    </location>
</feature>
<evidence type="ECO:0000256" key="3">
    <source>
        <dbReference type="ARBA" id="ARBA00022448"/>
    </source>
</evidence>
<comment type="subcellular location">
    <subcellularLocation>
        <location evidence="1">Membrane</location>
        <topology evidence="1">Multi-pass membrane protein</topology>
    </subcellularLocation>
</comment>
<dbReference type="EMBL" id="MU006781">
    <property type="protein sequence ID" value="KAF2642444.1"/>
    <property type="molecule type" value="Genomic_DNA"/>
</dbReference>
<feature type="transmembrane region" description="Helical" evidence="8">
    <location>
        <begin position="341"/>
        <end position="360"/>
    </location>
</feature>
<dbReference type="GO" id="GO:0005351">
    <property type="term" value="F:carbohydrate:proton symporter activity"/>
    <property type="evidence" value="ECO:0007669"/>
    <property type="project" value="TreeGrafter"/>
</dbReference>
<dbReference type="PANTHER" id="PTHR48022:SF11">
    <property type="entry name" value="MONOSACCHARIDE TRANSPORTER (HXT8), PUTATIVE (AFU_ORTHOLOGUE AFUA_2G08120)-RELATED"/>
    <property type="match status" value="1"/>
</dbReference>
<dbReference type="PROSITE" id="PS50850">
    <property type="entry name" value="MFS"/>
    <property type="match status" value="1"/>
</dbReference>
<evidence type="ECO:0000259" key="9">
    <source>
        <dbReference type="PROSITE" id="PS50850"/>
    </source>
</evidence>
<dbReference type="Gene3D" id="1.20.1250.20">
    <property type="entry name" value="MFS general substrate transporter like domains"/>
    <property type="match status" value="1"/>
</dbReference>
<feature type="transmembrane region" description="Helical" evidence="8">
    <location>
        <begin position="116"/>
        <end position="137"/>
    </location>
</feature>
<dbReference type="InterPro" id="IPR005828">
    <property type="entry name" value="MFS_sugar_transport-like"/>
</dbReference>
<evidence type="ECO:0000313" key="10">
    <source>
        <dbReference type="EMBL" id="KAF2642444.1"/>
    </source>
</evidence>
<keyword evidence="11" id="KW-1185">Reference proteome</keyword>
<name>A0A6A6S8D0_9PLEO</name>
<keyword evidence="5 8" id="KW-1133">Transmembrane helix</keyword>
<dbReference type="SUPFAM" id="SSF103473">
    <property type="entry name" value="MFS general substrate transporter"/>
    <property type="match status" value="1"/>
</dbReference>
<keyword evidence="4 8" id="KW-0812">Transmembrane</keyword>
<evidence type="ECO:0000313" key="11">
    <source>
        <dbReference type="Proteomes" id="UP000799753"/>
    </source>
</evidence>
<evidence type="ECO:0000256" key="1">
    <source>
        <dbReference type="ARBA" id="ARBA00004141"/>
    </source>
</evidence>
<comment type="similarity">
    <text evidence="2 7">Belongs to the major facilitator superfamily. Sugar transporter (TC 2.A.1.1) family.</text>
</comment>
<feature type="transmembrane region" description="Helical" evidence="8">
    <location>
        <begin position="436"/>
        <end position="455"/>
    </location>
</feature>
<dbReference type="InterPro" id="IPR036259">
    <property type="entry name" value="MFS_trans_sf"/>
</dbReference>
<dbReference type="NCBIfam" id="TIGR00879">
    <property type="entry name" value="SP"/>
    <property type="match status" value="1"/>
</dbReference>
<evidence type="ECO:0000256" key="7">
    <source>
        <dbReference type="RuleBase" id="RU003346"/>
    </source>
</evidence>
<dbReference type="AlphaFoldDB" id="A0A6A6S8D0"/>
<dbReference type="Proteomes" id="UP000799753">
    <property type="component" value="Unassembled WGS sequence"/>
</dbReference>
<gene>
    <name evidence="10" type="ORF">P280DRAFT_447839</name>
</gene>
<keyword evidence="3 7" id="KW-0813">Transport</keyword>
<proteinExistence type="inferred from homology"/>
<evidence type="ECO:0000256" key="6">
    <source>
        <dbReference type="ARBA" id="ARBA00023136"/>
    </source>
</evidence>
<feature type="transmembrane region" description="Helical" evidence="8">
    <location>
        <begin position="407"/>
        <end position="430"/>
    </location>
</feature>
<evidence type="ECO:0000256" key="4">
    <source>
        <dbReference type="ARBA" id="ARBA00022692"/>
    </source>
</evidence>
<dbReference type="Pfam" id="PF00083">
    <property type="entry name" value="Sugar_tr"/>
    <property type="match status" value="1"/>
</dbReference>
<dbReference type="GO" id="GO:0016020">
    <property type="term" value="C:membrane"/>
    <property type="evidence" value="ECO:0007669"/>
    <property type="project" value="UniProtKB-SubCell"/>
</dbReference>
<dbReference type="FunFam" id="1.20.1250.20:FF:000134">
    <property type="entry name" value="MFS sugar transporter protein"/>
    <property type="match status" value="1"/>
</dbReference>
<feature type="transmembrane region" description="Helical" evidence="8">
    <location>
        <begin position="309"/>
        <end position="329"/>
    </location>
</feature>
<organism evidence="10 11">
    <name type="scientific">Massarina eburnea CBS 473.64</name>
    <dbReference type="NCBI Taxonomy" id="1395130"/>
    <lineage>
        <taxon>Eukaryota</taxon>
        <taxon>Fungi</taxon>
        <taxon>Dikarya</taxon>
        <taxon>Ascomycota</taxon>
        <taxon>Pezizomycotina</taxon>
        <taxon>Dothideomycetes</taxon>
        <taxon>Pleosporomycetidae</taxon>
        <taxon>Pleosporales</taxon>
        <taxon>Massarineae</taxon>
        <taxon>Massarinaceae</taxon>
        <taxon>Massarina</taxon>
    </lineage>
</organism>
<evidence type="ECO:0000256" key="8">
    <source>
        <dbReference type="SAM" id="Phobius"/>
    </source>
</evidence>
<dbReference type="InterPro" id="IPR003663">
    <property type="entry name" value="Sugar/inositol_transpt"/>
</dbReference>
<reference evidence="10" key="1">
    <citation type="journal article" date="2020" name="Stud. Mycol.">
        <title>101 Dothideomycetes genomes: a test case for predicting lifestyles and emergence of pathogens.</title>
        <authorList>
            <person name="Haridas S."/>
            <person name="Albert R."/>
            <person name="Binder M."/>
            <person name="Bloem J."/>
            <person name="Labutti K."/>
            <person name="Salamov A."/>
            <person name="Andreopoulos B."/>
            <person name="Baker S."/>
            <person name="Barry K."/>
            <person name="Bills G."/>
            <person name="Bluhm B."/>
            <person name="Cannon C."/>
            <person name="Castanera R."/>
            <person name="Culley D."/>
            <person name="Daum C."/>
            <person name="Ezra D."/>
            <person name="Gonzalez J."/>
            <person name="Henrissat B."/>
            <person name="Kuo A."/>
            <person name="Liang C."/>
            <person name="Lipzen A."/>
            <person name="Lutzoni F."/>
            <person name="Magnuson J."/>
            <person name="Mondo S."/>
            <person name="Nolan M."/>
            <person name="Ohm R."/>
            <person name="Pangilinan J."/>
            <person name="Park H.-J."/>
            <person name="Ramirez L."/>
            <person name="Alfaro M."/>
            <person name="Sun H."/>
            <person name="Tritt A."/>
            <person name="Yoshinaga Y."/>
            <person name="Zwiers L.-H."/>
            <person name="Turgeon B."/>
            <person name="Goodwin S."/>
            <person name="Spatafora J."/>
            <person name="Crous P."/>
            <person name="Grigoriev I."/>
        </authorList>
    </citation>
    <scope>NUCLEOTIDE SEQUENCE</scope>
    <source>
        <strain evidence="10">CBS 473.64</strain>
    </source>
</reference>
<evidence type="ECO:0000256" key="5">
    <source>
        <dbReference type="ARBA" id="ARBA00022989"/>
    </source>
</evidence>
<keyword evidence="6 8" id="KW-0472">Membrane</keyword>
<accession>A0A6A6S8D0</accession>
<feature type="domain" description="Major facilitator superfamily (MFS) profile" evidence="9">
    <location>
        <begin position="17"/>
        <end position="459"/>
    </location>
</feature>
<evidence type="ECO:0000256" key="2">
    <source>
        <dbReference type="ARBA" id="ARBA00010992"/>
    </source>
</evidence>
<dbReference type="OrthoDB" id="6612291at2759"/>
<feature type="transmembrane region" description="Helical" evidence="8">
    <location>
        <begin position="271"/>
        <end position="289"/>
    </location>
</feature>
<feature type="transmembrane region" description="Helical" evidence="8">
    <location>
        <begin position="149"/>
        <end position="173"/>
    </location>
</feature>